<dbReference type="SUPFAM" id="SSF53187">
    <property type="entry name" value="Zn-dependent exopeptidases"/>
    <property type="match status" value="1"/>
</dbReference>
<keyword evidence="2" id="KW-1185">Reference proteome</keyword>
<organism evidence="1 2">
    <name type="scientific">Hoeflea ulvae</name>
    <dbReference type="NCBI Taxonomy" id="2983764"/>
    <lineage>
        <taxon>Bacteria</taxon>
        <taxon>Pseudomonadati</taxon>
        <taxon>Pseudomonadota</taxon>
        <taxon>Alphaproteobacteria</taxon>
        <taxon>Hyphomicrobiales</taxon>
        <taxon>Rhizobiaceae</taxon>
        <taxon>Hoeflea</taxon>
    </lineage>
</organism>
<dbReference type="InterPro" id="IPR007709">
    <property type="entry name" value="N-FG_amidohydro"/>
</dbReference>
<evidence type="ECO:0000313" key="1">
    <source>
        <dbReference type="EMBL" id="MCY0096574.1"/>
    </source>
</evidence>
<reference evidence="1" key="1">
    <citation type="submission" date="2022-10" db="EMBL/GenBank/DDBJ databases">
        <title>Hoeflea sp. J2-29, isolated from marine algae.</title>
        <authorList>
            <person name="Kristyanto S."/>
            <person name="Kim J.M."/>
            <person name="Jeon C.O."/>
        </authorList>
    </citation>
    <scope>NUCLEOTIDE SEQUENCE</scope>
    <source>
        <strain evidence="1">J2-29</strain>
    </source>
</reference>
<name>A0ABT3YKZ0_9HYPH</name>
<evidence type="ECO:0000313" key="2">
    <source>
        <dbReference type="Proteomes" id="UP001081283"/>
    </source>
</evidence>
<dbReference type="Pfam" id="PF05013">
    <property type="entry name" value="FGase"/>
    <property type="match status" value="1"/>
</dbReference>
<protein>
    <submittedName>
        <fullName evidence="1">N-formylglutamate amidohydrolase</fullName>
    </submittedName>
</protein>
<accession>A0ABT3YKZ0</accession>
<dbReference type="EMBL" id="JAOVZQ010000001">
    <property type="protein sequence ID" value="MCY0096574.1"/>
    <property type="molecule type" value="Genomic_DNA"/>
</dbReference>
<sequence length="278" mass="30982">MQQTEPFVFNSPHSGRVYPDAFLAMSRLDRTSIRRSEDHYVDELFAGVIQLGAPLLAAQFPRAWLDVNREPYELDPRMFDGTLPSFANIGSMRVAGGLGTIPRLVAENMDIYRGRLSVEEGLSRIERVYRPYHATLRRMIAQTHVQFGKAILIDCHSMPANIRVAGGNRRPDMIIGDRYGVSAAHDLSHAAVSILSSLGYNVVRNKPYAGGFITEHYGRPARGLHALQIEINRGLYVNEDTLEKTAGFDLLKADLGEFAGEMMAHVREDLGDDRLAAE</sequence>
<comment type="caution">
    <text evidence="1">The sequence shown here is derived from an EMBL/GenBank/DDBJ whole genome shotgun (WGS) entry which is preliminary data.</text>
</comment>
<dbReference type="Gene3D" id="3.40.630.40">
    <property type="entry name" value="Zn-dependent exopeptidases"/>
    <property type="match status" value="1"/>
</dbReference>
<proteinExistence type="predicted"/>
<dbReference type="Proteomes" id="UP001081283">
    <property type="component" value="Unassembled WGS sequence"/>
</dbReference>
<gene>
    <name evidence="1" type="ORF">OEG82_21530</name>
</gene>